<name>A0A645CH75_9ZZZZ</name>
<dbReference type="AlphaFoldDB" id="A0A645CH75"/>
<proteinExistence type="predicted"/>
<sequence length="67" mass="7344">MGNDELSDTIADMGRLIQGIEDMEIGENGFSEEIFGDIVDRAEISADGSIRFILPAGVKITEWLNEV</sequence>
<reference evidence="1" key="1">
    <citation type="submission" date="2019-08" db="EMBL/GenBank/DDBJ databases">
        <authorList>
            <person name="Kucharzyk K."/>
            <person name="Murdoch R.W."/>
            <person name="Higgins S."/>
            <person name="Loffler F."/>
        </authorList>
    </citation>
    <scope>NUCLEOTIDE SEQUENCE</scope>
</reference>
<organism evidence="1">
    <name type="scientific">bioreactor metagenome</name>
    <dbReference type="NCBI Taxonomy" id="1076179"/>
    <lineage>
        <taxon>unclassified sequences</taxon>
        <taxon>metagenomes</taxon>
        <taxon>ecological metagenomes</taxon>
    </lineage>
</organism>
<gene>
    <name evidence="1" type="ORF">SDC9_123266</name>
</gene>
<accession>A0A645CH75</accession>
<dbReference type="EMBL" id="VSSQ01027171">
    <property type="protein sequence ID" value="MPM76269.1"/>
    <property type="molecule type" value="Genomic_DNA"/>
</dbReference>
<protein>
    <submittedName>
        <fullName evidence="1">Uncharacterized protein</fullName>
    </submittedName>
</protein>
<evidence type="ECO:0000313" key="1">
    <source>
        <dbReference type="EMBL" id="MPM76269.1"/>
    </source>
</evidence>
<comment type="caution">
    <text evidence="1">The sequence shown here is derived from an EMBL/GenBank/DDBJ whole genome shotgun (WGS) entry which is preliminary data.</text>
</comment>